<dbReference type="InterPro" id="IPR004089">
    <property type="entry name" value="MCPsignal_dom"/>
</dbReference>
<feature type="domain" description="Methyl-accepting transducer" evidence="9">
    <location>
        <begin position="305"/>
        <end position="541"/>
    </location>
</feature>
<evidence type="ECO:0000313" key="11">
    <source>
        <dbReference type="EMBL" id="KKO11484.1"/>
    </source>
</evidence>
<dbReference type="InterPro" id="IPR003660">
    <property type="entry name" value="HAMP_dom"/>
</dbReference>
<dbReference type="CDD" id="cd11386">
    <property type="entry name" value="MCP_signal"/>
    <property type="match status" value="1"/>
</dbReference>
<evidence type="ECO:0000256" key="1">
    <source>
        <dbReference type="ARBA" id="ARBA00004651"/>
    </source>
</evidence>
<comment type="subcellular location">
    <subcellularLocation>
        <location evidence="1">Cell membrane</location>
        <topology evidence="1">Multi-pass membrane protein</topology>
    </subcellularLocation>
</comment>
<dbReference type="Pfam" id="PF00672">
    <property type="entry name" value="HAMP"/>
    <property type="match status" value="1"/>
</dbReference>
<evidence type="ECO:0000256" key="7">
    <source>
        <dbReference type="ARBA" id="ARBA00029447"/>
    </source>
</evidence>
<dbReference type="EMBL" id="LAZR01000002">
    <property type="protein sequence ID" value="KKO11484.1"/>
    <property type="molecule type" value="Genomic_DNA"/>
</dbReference>
<protein>
    <recommendedName>
        <fullName evidence="12">Methyl-accepting chemotaxis protein</fullName>
    </recommendedName>
</protein>
<dbReference type="InterPro" id="IPR004090">
    <property type="entry name" value="Chemotax_Me-accpt_rcpt"/>
</dbReference>
<evidence type="ECO:0000259" key="10">
    <source>
        <dbReference type="PROSITE" id="PS50885"/>
    </source>
</evidence>
<dbReference type="PROSITE" id="PS50885">
    <property type="entry name" value="HAMP"/>
    <property type="match status" value="1"/>
</dbReference>
<organism evidence="11">
    <name type="scientific">marine sediment metagenome</name>
    <dbReference type="NCBI Taxonomy" id="412755"/>
    <lineage>
        <taxon>unclassified sequences</taxon>
        <taxon>metagenomes</taxon>
        <taxon>ecological metagenomes</taxon>
    </lineage>
</organism>
<dbReference type="GO" id="GO:0006935">
    <property type="term" value="P:chemotaxis"/>
    <property type="evidence" value="ECO:0007669"/>
    <property type="project" value="InterPro"/>
</dbReference>
<dbReference type="CDD" id="cd06225">
    <property type="entry name" value="HAMP"/>
    <property type="match status" value="1"/>
</dbReference>
<evidence type="ECO:0008006" key="12">
    <source>
        <dbReference type="Google" id="ProtNLM"/>
    </source>
</evidence>
<dbReference type="SUPFAM" id="SSF58104">
    <property type="entry name" value="Methyl-accepting chemotaxis protein (MCP) signaling domain"/>
    <property type="match status" value="1"/>
</dbReference>
<evidence type="ECO:0000256" key="8">
    <source>
        <dbReference type="SAM" id="Phobius"/>
    </source>
</evidence>
<feature type="transmembrane region" description="Helical" evidence="8">
    <location>
        <begin position="12"/>
        <end position="31"/>
    </location>
</feature>
<feature type="domain" description="HAMP" evidence="10">
    <location>
        <begin position="246"/>
        <end position="300"/>
    </location>
</feature>
<evidence type="ECO:0000259" key="9">
    <source>
        <dbReference type="PROSITE" id="PS50111"/>
    </source>
</evidence>
<evidence type="ECO:0000256" key="5">
    <source>
        <dbReference type="ARBA" id="ARBA00023136"/>
    </source>
</evidence>
<dbReference type="SMART" id="SM00304">
    <property type="entry name" value="HAMP"/>
    <property type="match status" value="1"/>
</dbReference>
<sequence>MFSKFTIRTRIGLIVFVSVVAIIGLSVTLLMQARERFMDQLREGSVNQVQMIHEALSGLNDQVRAGTMTDAEAKRLGRFMINNTMVDERNYLLLYHRLGQILAHPLRNVDSALDTDTQVRQAMAAASTTEAERMRDLGYSDPTPTMTQIIERYTGSDYTGFAEYLYFPEPLFGHRFLTFTDDPLAHPEAEVKTVYAEQFEPWGWVIIHGLYEDDVQAAFNAWAMSSAAIILVILLVLIVIAYFLSASITQPLSKAQAYMQDIAQGSGDLSRRLADDGGDELSQLGGSFNTFVGKLADIIRQVLSTNAEVTGKSAQFSDMIQRTAGRSASQLEETELLASSTTELSSSLADVAEGAKTSVSAASEANGATQKATAAVSDTRSSVEKLSGSLTSIQQKVHDMRDHNDKVHSVLEVIEGIAEQTNLLALNAAIEAARAGEQGRGFAVVADEVRSLAQKTQASTLEINTIIQNLQDNTAQIVTAMDQGVDLSRECVGSANSANELLGSVLASVSLISERSRDIASAVKQQSEVTDGIAKSSVKIAADGRLNTDDYLKCKQYHEEIDMLLSALDALVNQFKLGDATRR</sequence>
<dbReference type="Pfam" id="PF17200">
    <property type="entry name" value="sCache_2"/>
    <property type="match status" value="2"/>
</dbReference>
<dbReference type="InterPro" id="IPR033480">
    <property type="entry name" value="sCache_2"/>
</dbReference>
<keyword evidence="3 8" id="KW-0812">Transmembrane</keyword>
<dbReference type="PROSITE" id="PS50111">
    <property type="entry name" value="CHEMOTAXIS_TRANSDUC_2"/>
    <property type="match status" value="1"/>
</dbReference>
<comment type="similarity">
    <text evidence="7">Belongs to the methyl-accepting chemotaxis (MCP) protein family.</text>
</comment>
<dbReference type="FunFam" id="1.10.287.950:FF:000001">
    <property type="entry name" value="Methyl-accepting chemotaxis sensory transducer"/>
    <property type="match status" value="1"/>
</dbReference>
<dbReference type="Pfam" id="PF00015">
    <property type="entry name" value="MCPsignal"/>
    <property type="match status" value="1"/>
</dbReference>
<feature type="transmembrane region" description="Helical" evidence="8">
    <location>
        <begin position="221"/>
        <end position="244"/>
    </location>
</feature>
<keyword evidence="5 8" id="KW-0472">Membrane</keyword>
<keyword evidence="2" id="KW-1003">Cell membrane</keyword>
<accession>A0A0F9Z2Y6</accession>
<reference evidence="11" key="1">
    <citation type="journal article" date="2015" name="Nature">
        <title>Complex archaea that bridge the gap between prokaryotes and eukaryotes.</title>
        <authorList>
            <person name="Spang A."/>
            <person name="Saw J.H."/>
            <person name="Jorgensen S.L."/>
            <person name="Zaremba-Niedzwiedzka K."/>
            <person name="Martijn J."/>
            <person name="Lind A.E."/>
            <person name="van Eijk R."/>
            <person name="Schleper C."/>
            <person name="Guy L."/>
            <person name="Ettema T.J."/>
        </authorList>
    </citation>
    <scope>NUCLEOTIDE SEQUENCE</scope>
</reference>
<dbReference type="SMART" id="SM00283">
    <property type="entry name" value="MA"/>
    <property type="match status" value="1"/>
</dbReference>
<dbReference type="PRINTS" id="PR00260">
    <property type="entry name" value="CHEMTRNSDUCR"/>
</dbReference>
<evidence type="ECO:0000256" key="6">
    <source>
        <dbReference type="ARBA" id="ARBA00023224"/>
    </source>
</evidence>
<dbReference type="GO" id="GO:0004888">
    <property type="term" value="F:transmembrane signaling receptor activity"/>
    <property type="evidence" value="ECO:0007669"/>
    <property type="project" value="InterPro"/>
</dbReference>
<dbReference type="GO" id="GO:0005886">
    <property type="term" value="C:plasma membrane"/>
    <property type="evidence" value="ECO:0007669"/>
    <property type="project" value="UniProtKB-SubCell"/>
</dbReference>
<dbReference type="GO" id="GO:0007165">
    <property type="term" value="P:signal transduction"/>
    <property type="evidence" value="ECO:0007669"/>
    <property type="project" value="UniProtKB-KW"/>
</dbReference>
<gene>
    <name evidence="11" type="ORF">LCGC14_0009770</name>
</gene>
<evidence type="ECO:0000256" key="2">
    <source>
        <dbReference type="ARBA" id="ARBA00022475"/>
    </source>
</evidence>
<dbReference type="PANTHER" id="PTHR32089:SF119">
    <property type="entry name" value="METHYL-ACCEPTING CHEMOTAXIS PROTEIN CTPL"/>
    <property type="match status" value="1"/>
</dbReference>
<dbReference type="AlphaFoldDB" id="A0A0F9Z2Y6"/>
<keyword evidence="6" id="KW-0807">Transducer</keyword>
<evidence type="ECO:0000256" key="3">
    <source>
        <dbReference type="ARBA" id="ARBA00022692"/>
    </source>
</evidence>
<dbReference type="PANTHER" id="PTHR32089">
    <property type="entry name" value="METHYL-ACCEPTING CHEMOTAXIS PROTEIN MCPB"/>
    <property type="match status" value="1"/>
</dbReference>
<comment type="caution">
    <text evidence="11">The sequence shown here is derived from an EMBL/GenBank/DDBJ whole genome shotgun (WGS) entry which is preliminary data.</text>
</comment>
<proteinExistence type="inferred from homology"/>
<dbReference type="Gene3D" id="3.30.450.20">
    <property type="entry name" value="PAS domain"/>
    <property type="match status" value="1"/>
</dbReference>
<evidence type="ECO:0000256" key="4">
    <source>
        <dbReference type="ARBA" id="ARBA00022989"/>
    </source>
</evidence>
<keyword evidence="4 8" id="KW-1133">Transmembrane helix</keyword>
<name>A0A0F9Z2Y6_9ZZZZ</name>
<dbReference type="Gene3D" id="1.10.287.950">
    <property type="entry name" value="Methyl-accepting chemotaxis protein"/>
    <property type="match status" value="1"/>
</dbReference>